<evidence type="ECO:0000313" key="1">
    <source>
        <dbReference type="EMBL" id="CAJ2673235.1"/>
    </source>
</evidence>
<evidence type="ECO:0000313" key="2">
    <source>
        <dbReference type="Proteomes" id="UP001177021"/>
    </source>
</evidence>
<accession>A0ACB0LXP2</accession>
<dbReference type="Proteomes" id="UP001177021">
    <property type="component" value="Unassembled WGS sequence"/>
</dbReference>
<keyword evidence="2" id="KW-1185">Reference proteome</keyword>
<comment type="caution">
    <text evidence="1">The sequence shown here is derived from an EMBL/GenBank/DDBJ whole genome shotgun (WGS) entry which is preliminary data.</text>
</comment>
<gene>
    <name evidence="1" type="ORF">MILVUS5_LOCUS36741</name>
</gene>
<name>A0ACB0LXP2_TRIPR</name>
<sequence length="1881" mass="214476">MAEAPQERPLRSYAIPSQEEPHNSIAAPAIEANNFELKPSLLSAVQQNQFSGNPTDDPNLHLSIFLQYADTVKANGVSPEAIRLRLFPFSLRDKARAWLQSLPSNSVATWDELKKVFFARYFPPSKTAMLRAQINGFRQRDNESLFEAWERYKEMIRICPHHGLENWLIIHTFYNGLLYNTRMTIDAAAGGALMDKPYNQAYQLIESMAQNHYQWGNERTSVEKPQTKGGMYEVNELDLVKAKLEALTQKMESMTTTPAATMAATISNCELCGIQGHKIAECQLLTEVPPDQVNYTQGNPYNQGPRNHPYFSYKSNNALYAPGQAPTPSPPGFQKLAFNAPRKSNLELLVENFIATQTQTNLQTSEQIKQITSKIDVLTTHTRMLETQIAQVAQQQASTSAPAGTFPGQPQPNPKGQVNAIMLRSGKQVDEPTNSQVDKPSDPKSDAPAIHQDSDEVTKGESEQNIKDKENSGEETIEKKKPYVPPPPYKPPIPYPQRFEKSKSVEQFKKFVELLKQLNITIPFTEAITQMPSYAKFLKEILTNKKRIEDNETVTLTAECSAILQNEMPPKLKDPGSFSIPCVIGKYVIDRALCDLGASISLMPIAICAKLKMGELRPTKMSIQFADRSVKYPLGILENVPVRVGQFYIPTDFIVMDIREDSHTPIILGRPFLATAGAIIDVKRGKLTFEVGEEKVEFILTQFMKAPAIDDNCYMLDVIEECRKEMENDQIKYSEILKTPTLPIDRNVNDNQAEDPTPLLDKPTLELKPLPENLRYEFLDENNERPIIVSADLGKLETKKLLNILRKYPAALGYNISDLKGISPSLCMHRILLEEDCKTSREPQRRINPVLSEVVKKEVQKLLDAGIIYPISDSKWVSPVHVVPKKGGVTVVTNAKGESIAQRVVTGHRMCIDYRKLNKATRKDHFPLPFIDQMLERLAKHSYFCYLDGYSGFFQIPIHPDDQEKTTFTCPYGTFAYRRMPFGLCNAPATFQRCMMAIFADFINDIMEVFMDDFSVCGQSYESCLSNLEKVLERCVKVNLVLNWEKCHFMVRQGIVLGHIVSNKGIEVDKAKIQVIENLPPPKSVREVRSFLGHAGFYRRFIKDFSKITKPLTALLMKDAEFVFNDECLKAFEQLKTALISAPIIKPPDWSLPFEIMCDASDYAIGAVLGQRRDKKLHAIYYASRTLDPAQMNYATTEKELLAVVFAIDKFRPYLIGSKITIYTDHSAIRYLLSKKDAKPRLLRWILLLQEFDLEILDKKGTENVVADHLSRIEGIEPESIPINDDFPYERLIAQIESTLAELPLDNYAAIQPIEDVCSLKNNLPWYADFVNYLVAGVLPPDITYQQKKKFFHDLKSYYWDEPLLFRRGPDGVFRHCVPEEEVDEIISHCHSAPYGGHVSTSKTCAKILQAGFYWPTLWKDVHIAIKNCDRCQRTGNISRHDEMPQKGILEVEIFDVWGIDFMGPFPSSGGNKYILVAVDYVSKWIEAIASPTNDTKVVVKMFKNIIFPRFGTPRLVISDGGSHFISKIFEKLLIKYGIKHRIATPYHPQTSGQVEVSNREIKRILEKTVATRKDWSYKLPEALWAYRTAFKTPIGTTPFNLVYGKSCHLPIELEHRAFWAIKAFNMDYKEAGEKRILDLHELEELRMNAYENAKIYKDRTKKWHDKRILKREFKVGELVLLFNSRLKLFPGKLRSRWDGPFEITKVFQNGACEIKNKLNKTFTVNGQRLKHYFCPKDSDYHSKAPTHISPNVAAGGGASIVPPAHTTHFSNTFAGSSSSSRQSSIDDVLHEIRAQNALYQERDGLFYAMHQQQEEMMERMTFMQAQQDEILQNQHEMQGYYHRWESSEEHRQQQLDNVIQELGGLRLQFNNFQNYQHPPS</sequence>
<reference evidence="1" key="1">
    <citation type="submission" date="2023-10" db="EMBL/GenBank/DDBJ databases">
        <authorList>
            <person name="Rodriguez Cubillos JULIANA M."/>
            <person name="De Vega J."/>
        </authorList>
    </citation>
    <scope>NUCLEOTIDE SEQUENCE</scope>
</reference>
<protein>
    <submittedName>
        <fullName evidence="1">Uncharacterized protein</fullName>
    </submittedName>
</protein>
<proteinExistence type="predicted"/>
<organism evidence="1 2">
    <name type="scientific">Trifolium pratense</name>
    <name type="common">Red clover</name>
    <dbReference type="NCBI Taxonomy" id="57577"/>
    <lineage>
        <taxon>Eukaryota</taxon>
        <taxon>Viridiplantae</taxon>
        <taxon>Streptophyta</taxon>
        <taxon>Embryophyta</taxon>
        <taxon>Tracheophyta</taxon>
        <taxon>Spermatophyta</taxon>
        <taxon>Magnoliopsida</taxon>
        <taxon>eudicotyledons</taxon>
        <taxon>Gunneridae</taxon>
        <taxon>Pentapetalae</taxon>
        <taxon>rosids</taxon>
        <taxon>fabids</taxon>
        <taxon>Fabales</taxon>
        <taxon>Fabaceae</taxon>
        <taxon>Papilionoideae</taxon>
        <taxon>50 kb inversion clade</taxon>
        <taxon>NPAAA clade</taxon>
        <taxon>Hologalegina</taxon>
        <taxon>IRL clade</taxon>
        <taxon>Trifolieae</taxon>
        <taxon>Trifolium</taxon>
    </lineage>
</organism>
<dbReference type="EMBL" id="CASHSV030000716">
    <property type="protein sequence ID" value="CAJ2673235.1"/>
    <property type="molecule type" value="Genomic_DNA"/>
</dbReference>